<feature type="coiled-coil region" evidence="5">
    <location>
        <begin position="285"/>
        <end position="312"/>
    </location>
</feature>
<dbReference type="Pfam" id="PF07782">
    <property type="entry name" value="DC_STAMP"/>
    <property type="match status" value="1"/>
</dbReference>
<keyword evidence="2 6" id="KW-0812">Transmembrane</keyword>
<name>A0A2J7Q8Y1_9NEOP</name>
<dbReference type="AlphaFoldDB" id="A0A2J7Q8Y1"/>
<dbReference type="STRING" id="105785.A0A2J7Q8Y1"/>
<dbReference type="FunCoup" id="A0A2J7Q8Y1">
    <property type="interactions" value="2"/>
</dbReference>
<dbReference type="PANTHER" id="PTHR21041:SF17">
    <property type="entry name" value="E3 UBIQUITIN-PROTEIN LIGASE DCST1"/>
    <property type="match status" value="1"/>
</dbReference>
<feature type="transmembrane region" description="Helical" evidence="6">
    <location>
        <begin position="488"/>
        <end position="511"/>
    </location>
</feature>
<sequence>MVDGQYSKAILTDNRKGRNTGRPQQDGGTSMLFSYNYAYATSRKAMDSKPDKDLDIWQYPEESLVLQIQGSQPQGSCPVVVPNITSATGLIKKFMKCLRRLLYCVVYSDENEYRVLKAVAGFFYGVLLAIGLYAVILTDLGFTPQICLAVGAAICLVLGLGNALSIQARCISALTLPVFCGRVGRRVLKVIVIAFVLAGPVHNLATNGHEVVRVFSCSVSLTYNLTKTRFELMVLPFAEAVLNLHADVNEVKDTMRSVEGMMRPMVEEFEGEEEMHKIREDNDYMDEIQGDSKREEEIKEKYKQQKNETEVTRYEKRYKRKISSKCEDILSRAGSNCRRVFSEAYDKCYSKVSFLAAWLLCWPMKLTFICNVVEAIGGSKTCDASQVLDPMFGAGYEALKRSNGSLKDAFKDVTIQYHIPQAPKLVEENSHVSTVGYAIRSRVQNGGTKFRPSGNTGQKSILFIMLYVKQVTDSAQDVLTEFERKKQLLVTIIFYIKRLLAFTFVGIIIGAQKYHDKYLSDIKFDNTYVTQYFRRIDARRRKSQKHTLMPLKKVERVALMDPRAALPGRQERKKLGYQTAKLLLHMIAPTTLIIMDRLLYEVLDIVRRHAHVDYKQEGSHDLILKVKGTGMIANMVRSLLGSFNIRQRVKNFYSNEACLPQPTMMPNYYLYKIYGTYFCMFLILLSETYTKRLQRAICAYFYPKREKKRVLFLYNETLRRRKGLFKFMKSKVRRTAREQILEMDANILLVMTLRYPKCCSWLKFFAAARRKCLICEEPEPRKPRGEEDFVSCPNPKCYFIYCFQCWKDVKKICYACTPPDDGDEDDDNHDDDVVDMLL</sequence>
<keyword evidence="5" id="KW-0175">Coiled coil</keyword>
<organism evidence="9 10">
    <name type="scientific">Cryptotermes secundus</name>
    <dbReference type="NCBI Taxonomy" id="105785"/>
    <lineage>
        <taxon>Eukaryota</taxon>
        <taxon>Metazoa</taxon>
        <taxon>Ecdysozoa</taxon>
        <taxon>Arthropoda</taxon>
        <taxon>Hexapoda</taxon>
        <taxon>Insecta</taxon>
        <taxon>Pterygota</taxon>
        <taxon>Neoptera</taxon>
        <taxon>Polyneoptera</taxon>
        <taxon>Dictyoptera</taxon>
        <taxon>Blattodea</taxon>
        <taxon>Blattoidea</taxon>
        <taxon>Termitoidae</taxon>
        <taxon>Kalotermitidae</taxon>
        <taxon>Cryptotermitinae</taxon>
        <taxon>Cryptotermes</taxon>
    </lineage>
</organism>
<protein>
    <submittedName>
        <fullName evidence="9">Uncharacterized protein</fullName>
    </submittedName>
</protein>
<accession>A0A2J7Q8Y1</accession>
<keyword evidence="4 6" id="KW-0472">Membrane</keyword>
<feature type="transmembrane region" description="Helical" evidence="6">
    <location>
        <begin position="142"/>
        <end position="166"/>
    </location>
</feature>
<dbReference type="GO" id="GO:0016020">
    <property type="term" value="C:membrane"/>
    <property type="evidence" value="ECO:0007669"/>
    <property type="project" value="UniProtKB-SubCell"/>
</dbReference>
<evidence type="ECO:0000256" key="1">
    <source>
        <dbReference type="ARBA" id="ARBA00004141"/>
    </source>
</evidence>
<keyword evidence="10" id="KW-1185">Reference proteome</keyword>
<evidence type="ECO:0000313" key="9">
    <source>
        <dbReference type="EMBL" id="PNF25036.1"/>
    </source>
</evidence>
<dbReference type="InterPro" id="IPR012858">
    <property type="entry name" value="DC_STAMP-like"/>
</dbReference>
<evidence type="ECO:0000256" key="4">
    <source>
        <dbReference type="ARBA" id="ARBA00023136"/>
    </source>
</evidence>
<dbReference type="Proteomes" id="UP000235965">
    <property type="component" value="Unassembled WGS sequence"/>
</dbReference>
<feature type="domain" description="Dendritic cell-specific transmembrane protein-like" evidence="7">
    <location>
        <begin position="524"/>
        <end position="714"/>
    </location>
</feature>
<evidence type="ECO:0000256" key="3">
    <source>
        <dbReference type="ARBA" id="ARBA00022989"/>
    </source>
</evidence>
<evidence type="ECO:0000256" key="2">
    <source>
        <dbReference type="ARBA" id="ARBA00022692"/>
    </source>
</evidence>
<reference evidence="9 10" key="1">
    <citation type="submission" date="2017-12" db="EMBL/GenBank/DDBJ databases">
        <title>Hemimetabolous genomes reveal molecular basis of termite eusociality.</title>
        <authorList>
            <person name="Harrison M.C."/>
            <person name="Jongepier E."/>
            <person name="Robertson H.M."/>
            <person name="Arning N."/>
            <person name="Bitard-Feildel T."/>
            <person name="Chao H."/>
            <person name="Childers C.P."/>
            <person name="Dinh H."/>
            <person name="Doddapaneni H."/>
            <person name="Dugan S."/>
            <person name="Gowin J."/>
            <person name="Greiner C."/>
            <person name="Han Y."/>
            <person name="Hu H."/>
            <person name="Hughes D.S.T."/>
            <person name="Huylmans A.-K."/>
            <person name="Kemena C."/>
            <person name="Kremer L.P.M."/>
            <person name="Lee S.L."/>
            <person name="Lopez-Ezquerra A."/>
            <person name="Mallet L."/>
            <person name="Monroy-Kuhn J.M."/>
            <person name="Moser A."/>
            <person name="Murali S.C."/>
            <person name="Muzny D.M."/>
            <person name="Otani S."/>
            <person name="Piulachs M.-D."/>
            <person name="Poelchau M."/>
            <person name="Qu J."/>
            <person name="Schaub F."/>
            <person name="Wada-Katsumata A."/>
            <person name="Worley K.C."/>
            <person name="Xie Q."/>
            <person name="Ylla G."/>
            <person name="Poulsen M."/>
            <person name="Gibbs R.A."/>
            <person name="Schal C."/>
            <person name="Richards S."/>
            <person name="Belles X."/>
            <person name="Korb J."/>
            <person name="Bornberg-Bauer E."/>
        </authorList>
    </citation>
    <scope>NUCLEOTIDE SEQUENCE [LARGE SCALE GENOMIC DNA]</scope>
    <source>
        <tissue evidence="9">Whole body</tissue>
    </source>
</reference>
<evidence type="ECO:0000313" key="10">
    <source>
        <dbReference type="Proteomes" id="UP000235965"/>
    </source>
</evidence>
<feature type="domain" description="E3 ubiquitin-protein ligase DCST1-like C-terminal" evidence="8">
    <location>
        <begin position="770"/>
        <end position="819"/>
    </location>
</feature>
<proteinExistence type="predicted"/>
<dbReference type="InterPro" id="IPR058842">
    <property type="entry name" value="DCST1_C"/>
</dbReference>
<comment type="caution">
    <text evidence="9">The sequence shown here is derived from an EMBL/GenBank/DDBJ whole genome shotgun (WGS) entry which is preliminary data.</text>
</comment>
<evidence type="ECO:0000259" key="7">
    <source>
        <dbReference type="Pfam" id="PF07782"/>
    </source>
</evidence>
<dbReference type="InParanoid" id="A0A2J7Q8Y1"/>
<dbReference type="Pfam" id="PF26037">
    <property type="entry name" value="zf-RING_DCST1_C"/>
    <property type="match status" value="1"/>
</dbReference>
<keyword evidence="3 6" id="KW-1133">Transmembrane helix</keyword>
<feature type="transmembrane region" description="Helical" evidence="6">
    <location>
        <begin position="115"/>
        <end position="136"/>
    </location>
</feature>
<dbReference type="OrthoDB" id="5985669at2759"/>
<dbReference type="PANTHER" id="PTHR21041">
    <property type="entry name" value="DENDRITIC CELL-SPECIFIC TRANSMEMBRANE PROTEIN"/>
    <property type="match status" value="1"/>
</dbReference>
<evidence type="ECO:0000256" key="6">
    <source>
        <dbReference type="SAM" id="Phobius"/>
    </source>
</evidence>
<dbReference type="InterPro" id="IPR051856">
    <property type="entry name" value="CSR-E3_Ligase_Protein"/>
</dbReference>
<evidence type="ECO:0000256" key="5">
    <source>
        <dbReference type="SAM" id="Coils"/>
    </source>
</evidence>
<dbReference type="EMBL" id="NEVH01016945">
    <property type="protein sequence ID" value="PNF25036.1"/>
    <property type="molecule type" value="Genomic_DNA"/>
</dbReference>
<gene>
    <name evidence="9" type="ORF">B7P43_G06981</name>
</gene>
<evidence type="ECO:0000259" key="8">
    <source>
        <dbReference type="Pfam" id="PF26037"/>
    </source>
</evidence>
<comment type="subcellular location">
    <subcellularLocation>
        <location evidence="1">Membrane</location>
        <topology evidence="1">Multi-pass membrane protein</topology>
    </subcellularLocation>
</comment>